<proteinExistence type="predicted"/>
<comment type="caution">
    <text evidence="2">The sequence shown here is derived from an EMBL/GenBank/DDBJ whole genome shotgun (WGS) entry which is preliminary data.</text>
</comment>
<sequence>MASTDSLDSSSASEFSDENSLFFEEGTPNGVAASDDSLGDSVSELDEEELGLDISGLSSSDESISGRTLLEPRQGPKEGEKKRVNANDGIDSIFRVSADGEFFSSAGFSADLKDKVCSDYSIEDLLVLEPYLHYDEEFDSKDGLQLDRTELLGDLRRRSAGAEHGLAVNGNRQIFQNGSIDLQYSHLGHPSAVYHDSSGLVFLGTIRGFCLIYLETDSAGCVVVDPINGLSSRITSISTSRSEDKALLFLSLATVDGDLHLWRLDVTKIKELLVHKCVPETRPEGGVSPRDSRDSPRCSVCISGRAPAYHVKSPTEPGTEREDSGEALALAEREAEGGTATLLKSGFCKSAGSAAERLAGESVRDFAGQPTQQCGRPPGEQRPGVGSPGEDLPVQLGRGRDTPAQAPPSPPTKETGPG</sequence>
<feature type="region of interest" description="Disordered" evidence="1">
    <location>
        <begin position="367"/>
        <end position="418"/>
    </location>
</feature>
<dbReference type="Proteomes" id="UP001071777">
    <property type="component" value="Unassembled WGS sequence"/>
</dbReference>
<feature type="compositionally biased region" description="Basic and acidic residues" evidence="1">
    <location>
        <begin position="74"/>
        <end position="84"/>
    </location>
</feature>
<feature type="compositionally biased region" description="Low complexity" evidence="1">
    <location>
        <begin position="1"/>
        <end position="21"/>
    </location>
</feature>
<dbReference type="EMBL" id="JAPCXB010000223">
    <property type="protein sequence ID" value="KAJ1604660.1"/>
    <property type="molecule type" value="Genomic_DNA"/>
</dbReference>
<evidence type="ECO:0000313" key="3">
    <source>
        <dbReference type="Proteomes" id="UP001071777"/>
    </source>
</evidence>
<gene>
    <name evidence="2" type="ORF">OJ252_3673</name>
</gene>
<accession>A0ABQ8P1M8</accession>
<reference evidence="2" key="1">
    <citation type="submission" date="2022-10" db="EMBL/GenBank/DDBJ databases">
        <title>Adaptive evolution leads to modifications in subtelomeric GC content in a zoonotic Cryptosporidium species.</title>
        <authorList>
            <person name="Li J."/>
            <person name="Feng Y."/>
            <person name="Xiao L."/>
        </authorList>
    </citation>
    <scope>NUCLEOTIDE SEQUENCE</scope>
    <source>
        <strain evidence="2">25894</strain>
    </source>
</reference>
<evidence type="ECO:0000256" key="1">
    <source>
        <dbReference type="SAM" id="MobiDB-lite"/>
    </source>
</evidence>
<name>A0ABQ8P1M8_9CRYT</name>
<feature type="compositionally biased region" description="Low complexity" evidence="1">
    <location>
        <begin position="52"/>
        <end position="66"/>
    </location>
</feature>
<organism evidence="2 3">
    <name type="scientific">Cryptosporidium canis</name>
    <dbReference type="NCBI Taxonomy" id="195482"/>
    <lineage>
        <taxon>Eukaryota</taxon>
        <taxon>Sar</taxon>
        <taxon>Alveolata</taxon>
        <taxon>Apicomplexa</taxon>
        <taxon>Conoidasida</taxon>
        <taxon>Coccidia</taxon>
        <taxon>Eucoccidiorida</taxon>
        <taxon>Eimeriorina</taxon>
        <taxon>Cryptosporidiidae</taxon>
        <taxon>Cryptosporidium</taxon>
    </lineage>
</organism>
<protein>
    <submittedName>
        <fullName evidence="2">Uncharacterized protein</fullName>
    </submittedName>
</protein>
<keyword evidence="3" id="KW-1185">Reference proteome</keyword>
<evidence type="ECO:0000313" key="2">
    <source>
        <dbReference type="EMBL" id="KAJ1604660.1"/>
    </source>
</evidence>
<feature type="region of interest" description="Disordered" evidence="1">
    <location>
        <begin position="1"/>
        <end position="84"/>
    </location>
</feature>